<keyword evidence="10" id="KW-1185">Reference proteome</keyword>
<evidence type="ECO:0000256" key="1">
    <source>
        <dbReference type="ARBA" id="ARBA00010871"/>
    </source>
</evidence>
<evidence type="ECO:0000256" key="5">
    <source>
        <dbReference type="ARBA" id="ARBA00022960"/>
    </source>
</evidence>
<keyword evidence="4 7" id="KW-0067">ATP-binding</keyword>
<dbReference type="SUPFAM" id="SSF56059">
    <property type="entry name" value="Glutathione synthetase ATP-binding domain-like"/>
    <property type="match status" value="1"/>
</dbReference>
<keyword evidence="2" id="KW-0436">Ligase</keyword>
<accession>A0ABQ6IBP1</accession>
<dbReference type="PROSITE" id="PS50975">
    <property type="entry name" value="ATP_GRASP"/>
    <property type="match status" value="1"/>
</dbReference>
<evidence type="ECO:0000256" key="7">
    <source>
        <dbReference type="PROSITE-ProRule" id="PRU00409"/>
    </source>
</evidence>
<dbReference type="Gene3D" id="3.30.470.20">
    <property type="entry name" value="ATP-grasp fold, B domain"/>
    <property type="match status" value="1"/>
</dbReference>
<dbReference type="InterPro" id="IPR013815">
    <property type="entry name" value="ATP_grasp_subdomain_1"/>
</dbReference>
<evidence type="ECO:0000313" key="9">
    <source>
        <dbReference type="EMBL" id="GMA34402.1"/>
    </source>
</evidence>
<name>A0ABQ6IBP1_9MICO</name>
<dbReference type="InterPro" id="IPR011761">
    <property type="entry name" value="ATP-grasp"/>
</dbReference>
<dbReference type="InterPro" id="IPR011095">
    <property type="entry name" value="Dala_Dala_lig_C"/>
</dbReference>
<gene>
    <name evidence="9" type="ORF">GCM10025876_06060</name>
</gene>
<keyword evidence="3 7" id="KW-0547">Nucleotide-binding</keyword>
<reference evidence="10" key="1">
    <citation type="journal article" date="2019" name="Int. J. Syst. Evol. Microbiol.">
        <title>The Global Catalogue of Microorganisms (GCM) 10K type strain sequencing project: providing services to taxonomists for standard genome sequencing and annotation.</title>
        <authorList>
            <consortium name="The Broad Institute Genomics Platform"/>
            <consortium name="The Broad Institute Genome Sequencing Center for Infectious Disease"/>
            <person name="Wu L."/>
            <person name="Ma J."/>
        </authorList>
    </citation>
    <scope>NUCLEOTIDE SEQUENCE [LARGE SCALE GENOMIC DNA]</scope>
    <source>
        <strain evidence="10">NBRC 112299</strain>
    </source>
</reference>
<sequence>MKPARAGSSMGISKVSDLASLESAVADAVKHDPKVLIEKAVVGREIETAVLETIDEVRASLPGEIVTGGDHDFYDFDAKYLDEASVDLVSTAQLPPDVADRVREVAVAAFRAVGAEGLARVDVFVAADGAITVNEINTMPGFTPTSMYPRMWAAAGVAYEDLVATLIETALARPVGLR</sequence>
<comment type="similarity">
    <text evidence="1">Belongs to the D-alanine--D-alanine ligase family.</text>
</comment>
<dbReference type="PANTHER" id="PTHR23132:SF25">
    <property type="entry name" value="D-ALANINE--D-ALANINE LIGASE A"/>
    <property type="match status" value="1"/>
</dbReference>
<evidence type="ECO:0000256" key="3">
    <source>
        <dbReference type="ARBA" id="ARBA00022741"/>
    </source>
</evidence>
<keyword evidence="5" id="KW-0133">Cell shape</keyword>
<dbReference type="Proteomes" id="UP001157125">
    <property type="component" value="Unassembled WGS sequence"/>
</dbReference>
<dbReference type="PANTHER" id="PTHR23132">
    <property type="entry name" value="D-ALANINE--D-ALANINE LIGASE"/>
    <property type="match status" value="1"/>
</dbReference>
<evidence type="ECO:0000256" key="2">
    <source>
        <dbReference type="ARBA" id="ARBA00022598"/>
    </source>
</evidence>
<evidence type="ECO:0000259" key="8">
    <source>
        <dbReference type="PROSITE" id="PS50975"/>
    </source>
</evidence>
<dbReference type="PROSITE" id="PS00844">
    <property type="entry name" value="DALA_DALA_LIGASE_2"/>
    <property type="match status" value="1"/>
</dbReference>
<dbReference type="InterPro" id="IPR000291">
    <property type="entry name" value="D-Ala_lig_Van_CS"/>
</dbReference>
<proteinExistence type="inferred from homology"/>
<evidence type="ECO:0000256" key="4">
    <source>
        <dbReference type="ARBA" id="ARBA00022840"/>
    </source>
</evidence>
<organism evidence="9 10">
    <name type="scientific">Demequina litorisediminis</name>
    <dbReference type="NCBI Taxonomy" id="1849022"/>
    <lineage>
        <taxon>Bacteria</taxon>
        <taxon>Bacillati</taxon>
        <taxon>Actinomycetota</taxon>
        <taxon>Actinomycetes</taxon>
        <taxon>Micrococcales</taxon>
        <taxon>Demequinaceae</taxon>
        <taxon>Demequina</taxon>
    </lineage>
</organism>
<dbReference type="Gene3D" id="3.30.1490.20">
    <property type="entry name" value="ATP-grasp fold, A domain"/>
    <property type="match status" value="1"/>
</dbReference>
<evidence type="ECO:0000313" key="10">
    <source>
        <dbReference type="Proteomes" id="UP001157125"/>
    </source>
</evidence>
<dbReference type="EMBL" id="BSUN01000001">
    <property type="protein sequence ID" value="GMA34402.1"/>
    <property type="molecule type" value="Genomic_DNA"/>
</dbReference>
<keyword evidence="6" id="KW-0573">Peptidoglycan synthesis</keyword>
<comment type="caution">
    <text evidence="9">The sequence shown here is derived from an EMBL/GenBank/DDBJ whole genome shotgun (WGS) entry which is preliminary data.</text>
</comment>
<protein>
    <recommendedName>
        <fullName evidence="8">ATP-grasp domain-containing protein</fullName>
    </recommendedName>
</protein>
<evidence type="ECO:0000256" key="6">
    <source>
        <dbReference type="ARBA" id="ARBA00022984"/>
    </source>
</evidence>
<feature type="domain" description="ATP-grasp" evidence="8">
    <location>
        <begin position="1"/>
        <end position="168"/>
    </location>
</feature>
<dbReference type="Pfam" id="PF07478">
    <property type="entry name" value="Dala_Dala_lig_C"/>
    <property type="match status" value="1"/>
</dbReference>